<evidence type="ECO:0000313" key="2">
    <source>
        <dbReference type="EMBL" id="SIS73205.1"/>
    </source>
</evidence>
<reference evidence="2 3" key="1">
    <citation type="submission" date="2017-01" db="EMBL/GenBank/DDBJ databases">
        <authorList>
            <person name="Varghese N."/>
            <person name="Submissions S."/>
        </authorList>
    </citation>
    <scope>NUCLEOTIDE SEQUENCE [LARGE SCALE GENOMIC DNA]</scope>
    <source>
        <strain evidence="2 3">DSM 2061</strain>
    </source>
</reference>
<feature type="transmembrane region" description="Helical" evidence="1">
    <location>
        <begin position="20"/>
        <end position="38"/>
    </location>
</feature>
<evidence type="ECO:0000313" key="3">
    <source>
        <dbReference type="Proteomes" id="UP000185728"/>
    </source>
</evidence>
<comment type="caution">
    <text evidence="2">The sequence shown here is derived from an EMBL/GenBank/DDBJ whole genome shotgun (WGS) entry which is preliminary data.</text>
</comment>
<evidence type="ECO:0000256" key="1">
    <source>
        <dbReference type="SAM" id="Phobius"/>
    </source>
</evidence>
<keyword evidence="3" id="KW-1185">Reference proteome</keyword>
<name>A0ABY1KWX8_9FLAO</name>
<organism evidence="2 3">
    <name type="scientific">Zobellia uliginosa</name>
    <dbReference type="NCBI Taxonomy" id="143224"/>
    <lineage>
        <taxon>Bacteria</taxon>
        <taxon>Pseudomonadati</taxon>
        <taxon>Bacteroidota</taxon>
        <taxon>Flavobacteriia</taxon>
        <taxon>Flavobacteriales</taxon>
        <taxon>Flavobacteriaceae</taxon>
        <taxon>Zobellia</taxon>
    </lineage>
</organism>
<keyword evidence="1" id="KW-0812">Transmembrane</keyword>
<proteinExistence type="predicted"/>
<sequence length="62" mass="7644">MELSDLSMFTRSYWLENINAIINFFEVQLIVHVFTLITKKSVQTFYKLYHILFDFHTSLYFW</sequence>
<dbReference type="Proteomes" id="UP000185728">
    <property type="component" value="Unassembled WGS sequence"/>
</dbReference>
<dbReference type="EMBL" id="FTOB01000003">
    <property type="protein sequence ID" value="SIS73205.1"/>
    <property type="molecule type" value="Genomic_DNA"/>
</dbReference>
<keyword evidence="1" id="KW-1133">Transmembrane helix</keyword>
<gene>
    <name evidence="2" type="ORF">SAMN05421766_103682</name>
</gene>
<accession>A0ABY1KWX8</accession>
<keyword evidence="1" id="KW-0472">Membrane</keyword>
<protein>
    <submittedName>
        <fullName evidence="2">Uncharacterized protein</fullName>
    </submittedName>
</protein>